<keyword evidence="1" id="KW-0378">Hydrolase</keyword>
<evidence type="ECO:0000313" key="1">
    <source>
        <dbReference type="EMBL" id="KAH7925077.1"/>
    </source>
</evidence>
<sequence length="434" mass="47879">MLSHIPFPALPTPPSWFPGHMNRFTKQLPALLSRTDVVLELRDSRLPLTSINHNLEGAIRKWRAERGWAPSSSIEHSGETSPSSAAAVGYGGPICERIVVLNKRDLVPEWGVQPFRKAMASRFPDQTVVFASCNKPRDIKSLSEMLVNIAKGSPHATEMNVLVVGMPNVGKSTLLNTLRNIGISGRTPKALQTSAQPGHTRTLSTRLKLSEEPLVYSYDSPGVMLPFLGRGERGAERGVKLALIAGIKEGLYDVEGLVAYLLYRLNVLDPVSPAYLRLLPPSTPPTTDVDDFLQQLAQRLSMLQRGGERDTARAAKWFVEWWRNEGGLISATAPRNFPFVSDGAQESPPRSLRRGWGFDFEWTADESALGGNAFESAVQRKMEECIDESLKVAAEDERLGSGVSSTQERKKSWQEKQAKRAAKSKAKLNARKNA</sequence>
<name>A0ACB8BHU2_9AGAM</name>
<evidence type="ECO:0000313" key="2">
    <source>
        <dbReference type="Proteomes" id="UP000790709"/>
    </source>
</evidence>
<gene>
    <name evidence="1" type="ORF">BV22DRAFT_1112464</name>
</gene>
<reference evidence="1" key="1">
    <citation type="journal article" date="2021" name="New Phytol.">
        <title>Evolutionary innovations through gain and loss of genes in the ectomycorrhizal Boletales.</title>
        <authorList>
            <person name="Wu G."/>
            <person name="Miyauchi S."/>
            <person name="Morin E."/>
            <person name="Kuo A."/>
            <person name="Drula E."/>
            <person name="Varga T."/>
            <person name="Kohler A."/>
            <person name="Feng B."/>
            <person name="Cao Y."/>
            <person name="Lipzen A."/>
            <person name="Daum C."/>
            <person name="Hundley H."/>
            <person name="Pangilinan J."/>
            <person name="Johnson J."/>
            <person name="Barry K."/>
            <person name="LaButti K."/>
            <person name="Ng V."/>
            <person name="Ahrendt S."/>
            <person name="Min B."/>
            <person name="Choi I.G."/>
            <person name="Park H."/>
            <person name="Plett J.M."/>
            <person name="Magnuson J."/>
            <person name="Spatafora J.W."/>
            <person name="Nagy L.G."/>
            <person name="Henrissat B."/>
            <person name="Grigoriev I.V."/>
            <person name="Yang Z.L."/>
            <person name="Xu J."/>
            <person name="Martin F.M."/>
        </authorList>
    </citation>
    <scope>NUCLEOTIDE SEQUENCE</scope>
    <source>
        <strain evidence="1">KUC20120723A-06</strain>
    </source>
</reference>
<organism evidence="1 2">
    <name type="scientific">Leucogyrophana mollusca</name>
    <dbReference type="NCBI Taxonomy" id="85980"/>
    <lineage>
        <taxon>Eukaryota</taxon>
        <taxon>Fungi</taxon>
        <taxon>Dikarya</taxon>
        <taxon>Basidiomycota</taxon>
        <taxon>Agaricomycotina</taxon>
        <taxon>Agaricomycetes</taxon>
        <taxon>Agaricomycetidae</taxon>
        <taxon>Boletales</taxon>
        <taxon>Boletales incertae sedis</taxon>
        <taxon>Leucogyrophana</taxon>
    </lineage>
</organism>
<dbReference type="EMBL" id="MU266409">
    <property type="protein sequence ID" value="KAH7925077.1"/>
    <property type="molecule type" value="Genomic_DNA"/>
</dbReference>
<keyword evidence="2" id="KW-1185">Reference proteome</keyword>
<protein>
    <submittedName>
        <fullName evidence="1">P-loop containing nucleoside triphosphate hydrolase protein</fullName>
    </submittedName>
</protein>
<dbReference type="Proteomes" id="UP000790709">
    <property type="component" value="Unassembled WGS sequence"/>
</dbReference>
<comment type="caution">
    <text evidence="1">The sequence shown here is derived from an EMBL/GenBank/DDBJ whole genome shotgun (WGS) entry which is preliminary data.</text>
</comment>
<accession>A0ACB8BHU2</accession>
<proteinExistence type="predicted"/>